<sequence length="56" mass="6092">MRPATFKLSHLISTCCPMNLPGCWKQFGHGGTISSRVSGIELAGTVAKSCIHEIRY</sequence>
<dbReference type="VEuPathDB" id="FungiDB:LEMA_uP106820.1"/>
<evidence type="ECO:0000313" key="2">
    <source>
        <dbReference type="Proteomes" id="UP000002668"/>
    </source>
</evidence>
<protein>
    <submittedName>
        <fullName evidence="1">Predicted protein</fullName>
    </submittedName>
</protein>
<gene>
    <name evidence="1" type="ORF">LEMA_uP106820.1</name>
</gene>
<accession>E4ZYY2</accession>
<dbReference type="AlphaFoldDB" id="E4ZYY2"/>
<organism evidence="2">
    <name type="scientific">Leptosphaeria maculans (strain JN3 / isolate v23.1.3 / race Av1-4-5-6-7-8)</name>
    <name type="common">Blackleg fungus</name>
    <name type="synonym">Phoma lingam</name>
    <dbReference type="NCBI Taxonomy" id="985895"/>
    <lineage>
        <taxon>Eukaryota</taxon>
        <taxon>Fungi</taxon>
        <taxon>Dikarya</taxon>
        <taxon>Ascomycota</taxon>
        <taxon>Pezizomycotina</taxon>
        <taxon>Dothideomycetes</taxon>
        <taxon>Pleosporomycetidae</taxon>
        <taxon>Pleosporales</taxon>
        <taxon>Pleosporineae</taxon>
        <taxon>Leptosphaeriaceae</taxon>
        <taxon>Plenodomus</taxon>
        <taxon>Plenodomus lingam/Leptosphaeria maculans species complex</taxon>
    </lineage>
</organism>
<dbReference type="InParanoid" id="E4ZYY2"/>
<reference evidence="2" key="1">
    <citation type="journal article" date="2011" name="Nat. Commun.">
        <title>Effector diversification within compartments of the Leptosphaeria maculans genome affected by Repeat-Induced Point mutations.</title>
        <authorList>
            <person name="Rouxel T."/>
            <person name="Grandaubert J."/>
            <person name="Hane J.K."/>
            <person name="Hoede C."/>
            <person name="van de Wouw A.P."/>
            <person name="Couloux A."/>
            <person name="Dominguez V."/>
            <person name="Anthouard V."/>
            <person name="Bally P."/>
            <person name="Bourras S."/>
            <person name="Cozijnsen A.J."/>
            <person name="Ciuffetti L.M."/>
            <person name="Degrave A."/>
            <person name="Dilmaghani A."/>
            <person name="Duret L."/>
            <person name="Fudal I."/>
            <person name="Goodwin S.B."/>
            <person name="Gout L."/>
            <person name="Glaser N."/>
            <person name="Linglin J."/>
            <person name="Kema G.H.J."/>
            <person name="Lapalu N."/>
            <person name="Lawrence C.B."/>
            <person name="May K."/>
            <person name="Meyer M."/>
            <person name="Ollivier B."/>
            <person name="Poulain J."/>
            <person name="Schoch C.L."/>
            <person name="Simon A."/>
            <person name="Spatafora J.W."/>
            <person name="Stachowiak A."/>
            <person name="Turgeon B.G."/>
            <person name="Tyler B.M."/>
            <person name="Vincent D."/>
            <person name="Weissenbach J."/>
            <person name="Amselem J."/>
            <person name="Quesneville H."/>
            <person name="Oliver R.P."/>
            <person name="Wincker P."/>
            <person name="Balesdent M.-H."/>
            <person name="Howlett B.J."/>
        </authorList>
    </citation>
    <scope>NUCLEOTIDE SEQUENCE [LARGE SCALE GENOMIC DNA]</scope>
    <source>
        <strain evidence="2">JN3 / isolate v23.1.3 / race Av1-4-5-6-7-8</strain>
    </source>
</reference>
<proteinExistence type="predicted"/>
<dbReference type="EMBL" id="FP929129">
    <property type="protein sequence ID" value="CBX96417.1"/>
    <property type="molecule type" value="Genomic_DNA"/>
</dbReference>
<dbReference type="Proteomes" id="UP000002668">
    <property type="component" value="Genome"/>
</dbReference>
<evidence type="ECO:0000313" key="1">
    <source>
        <dbReference type="EMBL" id="CBX96417.1"/>
    </source>
</evidence>
<keyword evidence="2" id="KW-1185">Reference proteome</keyword>
<dbReference type="HOGENOM" id="CLU_3014617_0_0_1"/>
<name>E4ZYY2_LEPMJ</name>